<sequence length="133" mass="14958">MYMLDTNICIYIIKRRPAEIIEKFKTFNISELCISSITAAELHYGVNKSQRVEQNSDALAMFLSPLEILPFDDAAAYEYGIIRAELEKNGNTIGSMDLPIAAHAKAMNAIIVTNNEREFSRVSGIKVENWVTL</sequence>
<evidence type="ECO:0000259" key="9">
    <source>
        <dbReference type="Pfam" id="PF01850"/>
    </source>
</evidence>
<dbReference type="eggNOG" id="COG1487">
    <property type="taxonomic scope" value="Bacteria"/>
</dbReference>
<keyword evidence="11" id="KW-1185">Reference proteome</keyword>
<keyword evidence="4 8" id="KW-0479">Metal-binding</keyword>
<organism evidence="10 11">
    <name type="scientific">Denitrovibrio acetiphilus (strain DSM 12809 / NBRC 114555 / N2460)</name>
    <dbReference type="NCBI Taxonomy" id="522772"/>
    <lineage>
        <taxon>Bacteria</taxon>
        <taxon>Pseudomonadati</taxon>
        <taxon>Deferribacterota</taxon>
        <taxon>Deferribacteres</taxon>
        <taxon>Deferribacterales</taxon>
        <taxon>Geovibrionaceae</taxon>
        <taxon>Denitrovibrio</taxon>
    </lineage>
</organism>
<dbReference type="SUPFAM" id="SSF88723">
    <property type="entry name" value="PIN domain-like"/>
    <property type="match status" value="1"/>
</dbReference>
<protein>
    <recommendedName>
        <fullName evidence="8">Ribonuclease VapC</fullName>
        <shortName evidence="8">RNase VapC</shortName>
        <ecNumber evidence="8">3.1.-.-</ecNumber>
    </recommendedName>
    <alternativeName>
        <fullName evidence="8">Toxin VapC</fullName>
    </alternativeName>
</protein>
<evidence type="ECO:0000256" key="8">
    <source>
        <dbReference type="HAMAP-Rule" id="MF_00265"/>
    </source>
</evidence>
<dbReference type="Proteomes" id="UP000002012">
    <property type="component" value="Chromosome"/>
</dbReference>
<evidence type="ECO:0000256" key="5">
    <source>
        <dbReference type="ARBA" id="ARBA00022801"/>
    </source>
</evidence>
<dbReference type="OrthoDB" id="9796690at2"/>
<comment type="cofactor">
    <cofactor evidence="1 8">
        <name>Mg(2+)</name>
        <dbReference type="ChEBI" id="CHEBI:18420"/>
    </cofactor>
</comment>
<dbReference type="Gene3D" id="3.40.50.1010">
    <property type="entry name" value="5'-nuclease"/>
    <property type="match status" value="1"/>
</dbReference>
<dbReference type="RefSeq" id="WP_013009882.1">
    <property type="nucleotide sequence ID" value="NC_013943.1"/>
</dbReference>
<dbReference type="CDD" id="cd09881">
    <property type="entry name" value="PIN_VapC4-5_FitB-like"/>
    <property type="match status" value="1"/>
</dbReference>
<accession>D4H427</accession>
<keyword evidence="5 8" id="KW-0378">Hydrolase</keyword>
<evidence type="ECO:0000313" key="10">
    <source>
        <dbReference type="EMBL" id="ADD67338.1"/>
    </source>
</evidence>
<feature type="binding site" evidence="8">
    <location>
        <position position="97"/>
    </location>
    <ligand>
        <name>Mg(2+)</name>
        <dbReference type="ChEBI" id="CHEBI:18420"/>
    </ligand>
</feature>
<evidence type="ECO:0000256" key="3">
    <source>
        <dbReference type="ARBA" id="ARBA00022722"/>
    </source>
</evidence>
<dbReference type="PANTHER" id="PTHR33653:SF1">
    <property type="entry name" value="RIBONUCLEASE VAPC2"/>
    <property type="match status" value="1"/>
</dbReference>
<dbReference type="EC" id="3.1.-.-" evidence="8"/>
<dbReference type="InParanoid" id="D4H427"/>
<dbReference type="STRING" id="522772.Dacet_0540"/>
<dbReference type="HOGENOM" id="CLU_118482_5_3_0"/>
<dbReference type="KEGG" id="dap:Dacet_0540"/>
<evidence type="ECO:0000313" key="11">
    <source>
        <dbReference type="Proteomes" id="UP000002012"/>
    </source>
</evidence>
<feature type="domain" description="PIN" evidence="9">
    <location>
        <begin position="2"/>
        <end position="123"/>
    </location>
</feature>
<keyword evidence="3 8" id="KW-0540">Nuclease</keyword>
<proteinExistence type="inferred from homology"/>
<dbReference type="GO" id="GO:0004540">
    <property type="term" value="F:RNA nuclease activity"/>
    <property type="evidence" value="ECO:0007669"/>
    <property type="project" value="InterPro"/>
</dbReference>
<name>D4H427_DENA2</name>
<dbReference type="GO" id="GO:0000287">
    <property type="term" value="F:magnesium ion binding"/>
    <property type="evidence" value="ECO:0007669"/>
    <property type="project" value="UniProtKB-UniRule"/>
</dbReference>
<dbReference type="PANTHER" id="PTHR33653">
    <property type="entry name" value="RIBONUCLEASE VAPC2"/>
    <property type="match status" value="1"/>
</dbReference>
<evidence type="ECO:0000256" key="4">
    <source>
        <dbReference type="ARBA" id="ARBA00022723"/>
    </source>
</evidence>
<keyword evidence="2 8" id="KW-1277">Toxin-antitoxin system</keyword>
<dbReference type="InterPro" id="IPR029060">
    <property type="entry name" value="PIN-like_dom_sf"/>
</dbReference>
<dbReference type="GO" id="GO:0016787">
    <property type="term" value="F:hydrolase activity"/>
    <property type="evidence" value="ECO:0007669"/>
    <property type="project" value="UniProtKB-KW"/>
</dbReference>
<evidence type="ECO:0000256" key="2">
    <source>
        <dbReference type="ARBA" id="ARBA00022649"/>
    </source>
</evidence>
<evidence type="ECO:0000256" key="7">
    <source>
        <dbReference type="ARBA" id="ARBA00038093"/>
    </source>
</evidence>
<comment type="function">
    <text evidence="8">Toxic component of a toxin-antitoxin (TA) system. An RNase.</text>
</comment>
<evidence type="ECO:0000256" key="1">
    <source>
        <dbReference type="ARBA" id="ARBA00001946"/>
    </source>
</evidence>
<dbReference type="AlphaFoldDB" id="D4H427"/>
<dbReference type="Pfam" id="PF01850">
    <property type="entry name" value="PIN"/>
    <property type="match status" value="1"/>
</dbReference>
<keyword evidence="8" id="KW-0800">Toxin</keyword>
<comment type="similarity">
    <text evidence="7 8">Belongs to the PINc/VapC protein family.</text>
</comment>
<dbReference type="InterPro" id="IPR050556">
    <property type="entry name" value="Type_II_TA_system_RNase"/>
</dbReference>
<keyword evidence="6 8" id="KW-0460">Magnesium</keyword>
<dbReference type="HAMAP" id="MF_00265">
    <property type="entry name" value="VapC_Nob1"/>
    <property type="match status" value="1"/>
</dbReference>
<gene>
    <name evidence="8" type="primary">vapC</name>
    <name evidence="10" type="ordered locus">Dacet_0540</name>
</gene>
<reference evidence="10 11" key="1">
    <citation type="journal article" date="2010" name="Stand. Genomic Sci.">
        <title>Complete genome sequence of Denitrovibrio acetiphilus type strain (N2460).</title>
        <authorList>
            <person name="Kiss H."/>
            <person name="Lang E."/>
            <person name="Lapidus A."/>
            <person name="Copeland A."/>
            <person name="Nolan M."/>
            <person name="Glavina Del Rio T."/>
            <person name="Chen F."/>
            <person name="Lucas S."/>
            <person name="Tice H."/>
            <person name="Cheng J.F."/>
            <person name="Han C."/>
            <person name="Goodwin L."/>
            <person name="Pitluck S."/>
            <person name="Liolios K."/>
            <person name="Pati A."/>
            <person name="Ivanova N."/>
            <person name="Mavromatis K."/>
            <person name="Chen A."/>
            <person name="Palaniappan K."/>
            <person name="Land M."/>
            <person name="Hauser L."/>
            <person name="Chang Y.J."/>
            <person name="Jeffries C.D."/>
            <person name="Detter J.C."/>
            <person name="Brettin T."/>
            <person name="Spring S."/>
            <person name="Rohde M."/>
            <person name="Goker M."/>
            <person name="Woyke T."/>
            <person name="Bristow J."/>
            <person name="Eisen J.A."/>
            <person name="Markowitz V."/>
            <person name="Hugenholtz P."/>
            <person name="Kyrpides N.C."/>
            <person name="Klenk H.P."/>
        </authorList>
    </citation>
    <scope>NUCLEOTIDE SEQUENCE [LARGE SCALE GENOMIC DNA]</scope>
    <source>
        <strain evidence="11">DSM 12809 / NBRC 114555 / N2460</strain>
    </source>
</reference>
<dbReference type="GO" id="GO:0090729">
    <property type="term" value="F:toxin activity"/>
    <property type="evidence" value="ECO:0007669"/>
    <property type="project" value="UniProtKB-KW"/>
</dbReference>
<dbReference type="PaxDb" id="522772-Dacet_0540"/>
<evidence type="ECO:0000256" key="6">
    <source>
        <dbReference type="ARBA" id="ARBA00022842"/>
    </source>
</evidence>
<dbReference type="InterPro" id="IPR022907">
    <property type="entry name" value="VapC_family"/>
</dbReference>
<dbReference type="EMBL" id="CP001968">
    <property type="protein sequence ID" value="ADD67338.1"/>
    <property type="molecule type" value="Genomic_DNA"/>
</dbReference>
<feature type="binding site" evidence="8">
    <location>
        <position position="5"/>
    </location>
    <ligand>
        <name>Mg(2+)</name>
        <dbReference type="ChEBI" id="CHEBI:18420"/>
    </ligand>
</feature>
<dbReference type="InterPro" id="IPR002716">
    <property type="entry name" value="PIN_dom"/>
</dbReference>